<protein>
    <submittedName>
        <fullName evidence="2">Uncharacterized protein</fullName>
    </submittedName>
</protein>
<keyword evidence="3" id="KW-1185">Reference proteome</keyword>
<evidence type="ECO:0000256" key="1">
    <source>
        <dbReference type="SAM" id="MobiDB-lite"/>
    </source>
</evidence>
<organism evidence="2 3">
    <name type="scientific">Fimbriiglobus ruber</name>
    <dbReference type="NCBI Taxonomy" id="1908690"/>
    <lineage>
        <taxon>Bacteria</taxon>
        <taxon>Pseudomonadati</taxon>
        <taxon>Planctomycetota</taxon>
        <taxon>Planctomycetia</taxon>
        <taxon>Gemmatales</taxon>
        <taxon>Gemmataceae</taxon>
        <taxon>Fimbriiglobus</taxon>
    </lineage>
</organism>
<accession>A0A225E515</accession>
<sequence length="170" mass="18669">MHVGTIPEGEAAEHFRGSLSDQLGESQYSLQRGRPPGVDECTELVSRARSPACRPSVPFRTGDQWPFTRHRQHRVNERVRPAGHERLQGKSETRRREGKYEVTATSAGGQREGALNAAGDSPGMDVLLATRTARSADLRLIPVRIGTQPRGNDVVGRVFALFAPNIVFSD</sequence>
<reference evidence="3" key="1">
    <citation type="submission" date="2017-06" db="EMBL/GenBank/DDBJ databases">
        <title>Genome analysis of Fimbriiglobus ruber SP5, the first member of the order Planctomycetales with confirmed chitinolytic capability.</title>
        <authorList>
            <person name="Ravin N.V."/>
            <person name="Rakitin A.L."/>
            <person name="Ivanova A.A."/>
            <person name="Beletsky A.V."/>
            <person name="Kulichevskaya I.S."/>
            <person name="Mardanov A.V."/>
            <person name="Dedysh S.N."/>
        </authorList>
    </citation>
    <scope>NUCLEOTIDE SEQUENCE [LARGE SCALE GENOMIC DNA]</scope>
    <source>
        <strain evidence="3">SP5</strain>
    </source>
</reference>
<dbReference type="EMBL" id="NIDE01000004">
    <property type="protein sequence ID" value="OWK43507.1"/>
    <property type="molecule type" value="Genomic_DNA"/>
</dbReference>
<feature type="compositionally biased region" description="Basic and acidic residues" evidence="1">
    <location>
        <begin position="77"/>
        <end position="100"/>
    </location>
</feature>
<evidence type="ECO:0000313" key="2">
    <source>
        <dbReference type="EMBL" id="OWK43507.1"/>
    </source>
</evidence>
<proteinExistence type="predicted"/>
<feature type="region of interest" description="Disordered" evidence="1">
    <location>
        <begin position="77"/>
        <end position="107"/>
    </location>
</feature>
<dbReference type="Proteomes" id="UP000214646">
    <property type="component" value="Unassembled WGS sequence"/>
</dbReference>
<comment type="caution">
    <text evidence="2">The sequence shown here is derived from an EMBL/GenBank/DDBJ whole genome shotgun (WGS) entry which is preliminary data.</text>
</comment>
<evidence type="ECO:0000313" key="3">
    <source>
        <dbReference type="Proteomes" id="UP000214646"/>
    </source>
</evidence>
<gene>
    <name evidence="2" type="ORF">FRUB_03106</name>
</gene>
<dbReference type="AlphaFoldDB" id="A0A225E515"/>
<name>A0A225E515_9BACT</name>